<protein>
    <recommendedName>
        <fullName evidence="3">EAL domain-containing protein</fullName>
    </recommendedName>
</protein>
<dbReference type="Proteomes" id="UP001217500">
    <property type="component" value="Chromosome"/>
</dbReference>
<accession>A0AAE9XW11</accession>
<dbReference type="KEGG" id="gso:PH603_05370"/>
<name>A0AAE9XW11_9PROT</name>
<gene>
    <name evidence="1" type="ORF">PH603_05370</name>
</gene>
<organism evidence="1 2">
    <name type="scientific">Gimibacter soli</name>
    <dbReference type="NCBI Taxonomy" id="3024400"/>
    <lineage>
        <taxon>Bacteria</taxon>
        <taxon>Pseudomonadati</taxon>
        <taxon>Pseudomonadota</taxon>
        <taxon>Alphaproteobacteria</taxon>
        <taxon>Kordiimonadales</taxon>
        <taxon>Temperatibacteraceae</taxon>
        <taxon>Gimibacter</taxon>
    </lineage>
</organism>
<dbReference type="EMBL" id="CP116805">
    <property type="protein sequence ID" value="WCL55188.1"/>
    <property type="molecule type" value="Genomic_DNA"/>
</dbReference>
<evidence type="ECO:0008006" key="3">
    <source>
        <dbReference type="Google" id="ProtNLM"/>
    </source>
</evidence>
<dbReference type="AlphaFoldDB" id="A0AAE9XW11"/>
<dbReference type="RefSeq" id="WP_289504963.1">
    <property type="nucleotide sequence ID" value="NZ_CP116805.1"/>
</dbReference>
<reference evidence="1" key="1">
    <citation type="submission" date="2023-01" db="EMBL/GenBank/DDBJ databases">
        <title>The genome sequence of Kordiimonadaceae bacterium 6D33.</title>
        <authorList>
            <person name="Liu Y."/>
        </authorList>
    </citation>
    <scope>NUCLEOTIDE SEQUENCE</scope>
    <source>
        <strain evidence="1">6D33</strain>
    </source>
</reference>
<sequence>MPMSYSTSKDTSSALTQAMDRLLREQLKRLSELALAQGSLTTGRVRIMATDLFKNSLGDKWQKFEARVCDRLEAEMEEHLAPGDICLRTERSRFLVIFEKTTLDEANVVLGRIVARVLEHFIGVEGVDQLLEVITEQVKGTDLMRSARFLEMIGDLRDRVPADVEALESEDDAAKKKGAKAAPEISHSAFQPFWDSGHQAIVSHIVQISAATPDGYRGYGYIVMSPRLKGLDRDAIDCLIAADSLHLADDLYRENVIAPLILPLSFATASREDRLQNFLSIIENISPAARRTLGVELLEFPVGVNPMALKRIVDLLKARVRWVLMLAGPEYTPHFADIQSAGIGSIGLSALNMRNLSTPSLKDRFGLFVHAARRARLRTHVHGLSTLEMAMAGYEAGFDYLTGDFIAPRLKTPMAVARRDWTSITEHPGN</sequence>
<proteinExistence type="predicted"/>
<evidence type="ECO:0000313" key="1">
    <source>
        <dbReference type="EMBL" id="WCL55188.1"/>
    </source>
</evidence>
<evidence type="ECO:0000313" key="2">
    <source>
        <dbReference type="Proteomes" id="UP001217500"/>
    </source>
</evidence>
<keyword evidence="2" id="KW-1185">Reference proteome</keyword>